<reference evidence="2" key="2">
    <citation type="submission" date="2012-06" db="EMBL/GenBank/DDBJ databases">
        <authorList>
            <person name="Yu Y."/>
            <person name="Currie J."/>
            <person name="Lomeli R."/>
            <person name="Angelova A."/>
            <person name="Collura K."/>
            <person name="Wissotski M."/>
            <person name="Campos D."/>
            <person name="Kudrna D."/>
            <person name="Golser W."/>
            <person name="Ashely E."/>
            <person name="Descour A."/>
            <person name="Fernandes J."/>
            <person name="Soderlund C."/>
            <person name="Walbot V."/>
        </authorList>
    </citation>
    <scope>NUCLEOTIDE SEQUENCE</scope>
    <source>
        <strain evidence="2">B73</strain>
    </source>
</reference>
<dbReference type="EMBL" id="BT086985">
    <property type="protein sequence ID" value="ACR37338.1"/>
    <property type="molecule type" value="mRNA"/>
</dbReference>
<accession>C4IZS0</accession>
<dbReference type="EMBL" id="BT086896">
    <property type="protein sequence ID" value="ACR37249.1"/>
    <property type="molecule type" value="mRNA"/>
</dbReference>
<dbReference type="AlphaFoldDB" id="C4IZS0"/>
<proteinExistence type="evidence at transcript level"/>
<reference evidence="2" key="1">
    <citation type="journal article" date="2009" name="PLoS Genet.">
        <title>Sequencing, mapping, and analysis of 27,455 maize full-length cDNAs.</title>
        <authorList>
            <person name="Soderlund C."/>
            <person name="Descour A."/>
            <person name="Kudrna D."/>
            <person name="Bomhoff M."/>
            <person name="Boyd L."/>
            <person name="Currie J."/>
            <person name="Angelova A."/>
            <person name="Collura K."/>
            <person name="Wissotski M."/>
            <person name="Ashley E."/>
            <person name="Morrow D."/>
            <person name="Fernandes J."/>
            <person name="Walbot V."/>
            <person name="Yu Y."/>
        </authorList>
    </citation>
    <scope>NUCLEOTIDE SEQUENCE</scope>
    <source>
        <strain evidence="2">B73</strain>
    </source>
</reference>
<organism evidence="2">
    <name type="scientific">Zea mays</name>
    <name type="common">Maize</name>
    <dbReference type="NCBI Taxonomy" id="4577"/>
    <lineage>
        <taxon>Eukaryota</taxon>
        <taxon>Viridiplantae</taxon>
        <taxon>Streptophyta</taxon>
        <taxon>Embryophyta</taxon>
        <taxon>Tracheophyta</taxon>
        <taxon>Spermatophyta</taxon>
        <taxon>Magnoliopsida</taxon>
        <taxon>Liliopsida</taxon>
        <taxon>Poales</taxon>
        <taxon>Poaceae</taxon>
        <taxon>PACMAD clade</taxon>
        <taxon>Panicoideae</taxon>
        <taxon>Andropogonodae</taxon>
        <taxon>Andropogoneae</taxon>
        <taxon>Tripsacinae</taxon>
        <taxon>Zea</taxon>
    </lineage>
</organism>
<evidence type="ECO:0000256" key="1">
    <source>
        <dbReference type="SAM" id="MobiDB-lite"/>
    </source>
</evidence>
<feature type="region of interest" description="Disordered" evidence="1">
    <location>
        <begin position="1"/>
        <end position="21"/>
    </location>
</feature>
<dbReference type="EMBL" id="BT086959">
    <property type="protein sequence ID" value="ACR37312.1"/>
    <property type="molecule type" value="mRNA"/>
</dbReference>
<name>C4IZS0_MAIZE</name>
<protein>
    <submittedName>
        <fullName evidence="2">Uncharacterized protein</fullName>
    </submittedName>
</protein>
<evidence type="ECO:0000313" key="2">
    <source>
        <dbReference type="EMBL" id="ACR34420.1"/>
    </source>
</evidence>
<sequence length="21" mass="2236">MLEDDTDTAAVGDLPSVMRSL</sequence>
<dbReference type="EMBL" id="BT084067">
    <property type="protein sequence ID" value="ACR34420.1"/>
    <property type="molecule type" value="mRNA"/>
</dbReference>